<reference evidence="6" key="1">
    <citation type="journal article" date="2020" name="Stud. Mycol.">
        <title>101 Dothideomycetes genomes: a test case for predicting lifestyles and emergence of pathogens.</title>
        <authorList>
            <person name="Haridas S."/>
            <person name="Albert R."/>
            <person name="Binder M."/>
            <person name="Bloem J."/>
            <person name="Labutti K."/>
            <person name="Salamov A."/>
            <person name="Andreopoulos B."/>
            <person name="Baker S."/>
            <person name="Barry K."/>
            <person name="Bills G."/>
            <person name="Bluhm B."/>
            <person name="Cannon C."/>
            <person name="Castanera R."/>
            <person name="Culley D."/>
            <person name="Daum C."/>
            <person name="Ezra D."/>
            <person name="Gonzalez J."/>
            <person name="Henrissat B."/>
            <person name="Kuo A."/>
            <person name="Liang C."/>
            <person name="Lipzen A."/>
            <person name="Lutzoni F."/>
            <person name="Magnuson J."/>
            <person name="Mondo S."/>
            <person name="Nolan M."/>
            <person name="Ohm R."/>
            <person name="Pangilinan J."/>
            <person name="Park H.-J."/>
            <person name="Ramirez L."/>
            <person name="Alfaro M."/>
            <person name="Sun H."/>
            <person name="Tritt A."/>
            <person name="Yoshinaga Y."/>
            <person name="Zwiers L.-H."/>
            <person name="Turgeon B."/>
            <person name="Goodwin S."/>
            <person name="Spatafora J."/>
            <person name="Crous P."/>
            <person name="Grigoriev I."/>
        </authorList>
    </citation>
    <scope>NUCLEOTIDE SEQUENCE</scope>
    <source>
        <strain evidence="6">CBS 101060</strain>
    </source>
</reference>
<evidence type="ECO:0000256" key="2">
    <source>
        <dbReference type="ARBA" id="ARBA00022676"/>
    </source>
</evidence>
<keyword evidence="2" id="KW-0328">Glycosyltransferase</keyword>
<feature type="region of interest" description="Disordered" evidence="4">
    <location>
        <begin position="542"/>
        <end position="561"/>
    </location>
</feature>
<dbReference type="OrthoDB" id="937291at2759"/>
<evidence type="ECO:0000256" key="3">
    <source>
        <dbReference type="ARBA" id="ARBA00022679"/>
    </source>
</evidence>
<dbReference type="GO" id="GO:0016757">
    <property type="term" value="F:glycosyltransferase activity"/>
    <property type="evidence" value="ECO:0007669"/>
    <property type="project" value="UniProtKB-KW"/>
</dbReference>
<dbReference type="Pfam" id="PF21269">
    <property type="entry name" value="TreT_GT1"/>
    <property type="match status" value="1"/>
</dbReference>
<name>A0A9P4VQ37_9PEZI</name>
<dbReference type="PANTHER" id="PTHR47779:SF1">
    <property type="entry name" value="SYNTHASE (CCG-9), PUTATIVE (AFU_ORTHOLOGUE AFUA_3G12100)-RELATED"/>
    <property type="match status" value="1"/>
</dbReference>
<dbReference type="Proteomes" id="UP000799429">
    <property type="component" value="Unassembled WGS sequence"/>
</dbReference>
<evidence type="ECO:0000256" key="1">
    <source>
        <dbReference type="ARBA" id="ARBA00009481"/>
    </source>
</evidence>
<feature type="compositionally biased region" description="Acidic residues" evidence="4">
    <location>
        <begin position="103"/>
        <end position="116"/>
    </location>
</feature>
<evidence type="ECO:0000259" key="5">
    <source>
        <dbReference type="Pfam" id="PF21269"/>
    </source>
</evidence>
<feature type="domain" description="Trehalose synthase N-terminal" evidence="5">
    <location>
        <begin position="172"/>
        <end position="318"/>
    </location>
</feature>
<dbReference type="AlphaFoldDB" id="A0A9P4VQ37"/>
<comment type="similarity">
    <text evidence="1">Belongs to the glycosyltransferase group 1 family. Glycosyltransferase 4 subfamily.</text>
</comment>
<evidence type="ECO:0000313" key="7">
    <source>
        <dbReference type="Proteomes" id="UP000799429"/>
    </source>
</evidence>
<organism evidence="6 7">
    <name type="scientific">Patellaria atrata CBS 101060</name>
    <dbReference type="NCBI Taxonomy" id="1346257"/>
    <lineage>
        <taxon>Eukaryota</taxon>
        <taxon>Fungi</taxon>
        <taxon>Dikarya</taxon>
        <taxon>Ascomycota</taxon>
        <taxon>Pezizomycotina</taxon>
        <taxon>Dothideomycetes</taxon>
        <taxon>Dothideomycetes incertae sedis</taxon>
        <taxon>Patellariales</taxon>
        <taxon>Patellariaceae</taxon>
        <taxon>Patellaria</taxon>
    </lineage>
</organism>
<dbReference type="InterPro" id="IPR052078">
    <property type="entry name" value="Trehalose_Metab_GTase"/>
</dbReference>
<feature type="region of interest" description="Disordered" evidence="4">
    <location>
        <begin position="102"/>
        <end position="131"/>
    </location>
</feature>
<protein>
    <submittedName>
        <fullName evidence="6">Glycosyltransferase family 4 protein</fullName>
    </submittedName>
</protein>
<dbReference type="SUPFAM" id="SSF53756">
    <property type="entry name" value="UDP-Glycosyltransferase/glycogen phosphorylase"/>
    <property type="match status" value="1"/>
</dbReference>
<gene>
    <name evidence="6" type="ORF">M501DRAFT_1009428</name>
</gene>
<sequence length="561" mass="63868">MSRVEEDMILLGLAIHDRTYCTDLTVQTISRSPRTSHGDQGHDATADYVTFYVRKYAGEHLYKFIGAGIAEKSLQLSPQLSTKLWWELDIVSMVFKKQPVPSQEEEVYTSPDEEADSMARKHFGPNQQPQPQIGYRNEVKVDYADSVSQRTWDATMKFAKSLKKRNTRIAFFNSTPQGGGVALMRHALVRFLRLSVYVPNPKPKVYHITKTNHNDQITTLTAWCERNAERFWMKDWGPLSHHTKGGADIIIVDDTQMPMLVTLAKGVDPERPVVFRSHNQVRSDLPDTPGTPTAEVWDLLWNLVKRADLFVSNPVREFVPCSVDFKTVGYLLTATDWLDGLNKPISDWDSQYYFHILNTEYYKGNIPELEYPGRDYIVQIARFDPSKGIPDVLASYAELRRKYMSSMSIGDIPQLVIAGHGAIDDPDGTRILDETLQLLDTKYKDLKKDVLVMRLGPIDQILNTLMSHAEVALQLSTREEFEVKSSFLVGHGDISTVAKYLNDLLTDSELYTRMSDTVGNALSWFYLVDTLTKGEKEVAGVPYEDRETKLPRDEKLNLQSK</sequence>
<dbReference type="Gene3D" id="3.40.50.2000">
    <property type="entry name" value="Glycogen Phosphorylase B"/>
    <property type="match status" value="2"/>
</dbReference>
<dbReference type="PANTHER" id="PTHR47779">
    <property type="entry name" value="SYNTHASE (CCG-9), PUTATIVE (AFU_ORTHOLOGUE AFUA_3G12100)-RELATED"/>
    <property type="match status" value="1"/>
</dbReference>
<comment type="caution">
    <text evidence="6">The sequence shown here is derived from an EMBL/GenBank/DDBJ whole genome shotgun (WGS) entry which is preliminary data.</text>
</comment>
<dbReference type="EMBL" id="MU006091">
    <property type="protein sequence ID" value="KAF2841511.1"/>
    <property type="molecule type" value="Genomic_DNA"/>
</dbReference>
<keyword evidence="3" id="KW-0808">Transferase</keyword>
<dbReference type="InterPro" id="IPR049438">
    <property type="entry name" value="TreT_GT1"/>
</dbReference>
<accession>A0A9P4VQ37</accession>
<keyword evidence="7" id="KW-1185">Reference proteome</keyword>
<evidence type="ECO:0000313" key="6">
    <source>
        <dbReference type="EMBL" id="KAF2841511.1"/>
    </source>
</evidence>
<proteinExistence type="inferred from homology"/>
<evidence type="ECO:0000256" key="4">
    <source>
        <dbReference type="SAM" id="MobiDB-lite"/>
    </source>
</evidence>